<gene>
    <name evidence="1" type="ORF">BLA27_18630</name>
</gene>
<dbReference type="AlphaFoldDB" id="A0A1J6HG19"/>
<dbReference type="RefSeq" id="WP_071633030.1">
    <property type="nucleotide sequence ID" value="NZ_MOEC01000021.1"/>
</dbReference>
<dbReference type="Proteomes" id="UP000182985">
    <property type="component" value="Unassembled WGS sequence"/>
</dbReference>
<accession>A0A1J6HG19</accession>
<dbReference type="InterPro" id="IPR053745">
    <property type="entry name" value="Viral_Tail_Comp_sf"/>
</dbReference>
<dbReference type="OrthoDB" id="7630456at2"/>
<dbReference type="InterPro" id="IPR021508">
    <property type="entry name" value="Gp17-like"/>
</dbReference>
<keyword evidence="2" id="KW-1185">Reference proteome</keyword>
<organism evidence="1 2">
    <name type="scientific">Brucella cytisi</name>
    <dbReference type="NCBI Taxonomy" id="407152"/>
    <lineage>
        <taxon>Bacteria</taxon>
        <taxon>Pseudomonadati</taxon>
        <taxon>Pseudomonadota</taxon>
        <taxon>Alphaproteobacteria</taxon>
        <taxon>Hyphomicrobiales</taxon>
        <taxon>Brucellaceae</taxon>
        <taxon>Brucella/Ochrobactrum group</taxon>
        <taxon>Brucella</taxon>
    </lineage>
</organism>
<dbReference type="Gene3D" id="3.30.2000.30">
    <property type="match status" value="1"/>
</dbReference>
<evidence type="ECO:0008006" key="3">
    <source>
        <dbReference type="Google" id="ProtNLM"/>
    </source>
</evidence>
<comment type="caution">
    <text evidence="1">The sequence shown here is derived from an EMBL/GenBank/DDBJ whole genome shotgun (WGS) entry which is preliminary data.</text>
</comment>
<name>A0A1J6HG19_9HYPH</name>
<evidence type="ECO:0000313" key="2">
    <source>
        <dbReference type="Proteomes" id="UP000182985"/>
    </source>
</evidence>
<proteinExistence type="predicted"/>
<dbReference type="EMBL" id="MOEC01000021">
    <property type="protein sequence ID" value="OIS91933.1"/>
    <property type="molecule type" value="Genomic_DNA"/>
</dbReference>
<evidence type="ECO:0000313" key="1">
    <source>
        <dbReference type="EMBL" id="OIS91933.1"/>
    </source>
</evidence>
<protein>
    <recommendedName>
        <fullName evidence="3">DUF3168 domain-containing protein</fullName>
    </recommendedName>
</protein>
<sequence>MDPIQELQSAVIPRLRSFPALVSLVGQRSYDNPPTNDQGQVAPSIFPYVSIGPSSSTADDADCVYGHDIIFQIDVWSLELPQRQMREIANAVRLALRDWEPTLSDNALVDFRYWRTDYIRDGAINHASVRFTAFIEQP</sequence>
<dbReference type="Pfam" id="PF11367">
    <property type="entry name" value="Tail_completion_gp17"/>
    <property type="match status" value="1"/>
</dbReference>
<reference evidence="1 2" key="1">
    <citation type="submission" date="2016-10" db="EMBL/GenBank/DDBJ databases">
        <title>The Draft Genome Sequence of the Potato Rhizosphere Bacteria Ochrobactrum sp. IPA7.2.</title>
        <authorList>
            <person name="Gogoleva N.E."/>
            <person name="Khlopko Y.A."/>
            <person name="Burygin G.L."/>
            <person name="Plotnikov A.O."/>
        </authorList>
    </citation>
    <scope>NUCLEOTIDE SEQUENCE [LARGE SCALE GENOMIC DNA]</scope>
    <source>
        <strain evidence="1 2">IPA7.2</strain>
    </source>
</reference>